<organism evidence="3 4">
    <name type="scientific">Georgenia soli</name>
    <dbReference type="NCBI Taxonomy" id="638953"/>
    <lineage>
        <taxon>Bacteria</taxon>
        <taxon>Bacillati</taxon>
        <taxon>Actinomycetota</taxon>
        <taxon>Actinomycetes</taxon>
        <taxon>Micrococcales</taxon>
        <taxon>Bogoriellaceae</taxon>
        <taxon>Georgenia</taxon>
    </lineage>
</organism>
<feature type="compositionally biased region" description="Low complexity" evidence="1">
    <location>
        <begin position="30"/>
        <end position="39"/>
    </location>
</feature>
<gene>
    <name evidence="3" type="ORF">ATJ97_3282</name>
</gene>
<keyword evidence="2" id="KW-0732">Signal</keyword>
<proteinExistence type="predicted"/>
<name>A0A2A9EPA1_9MICO</name>
<protein>
    <submittedName>
        <fullName evidence="3">Uncharacterized protein</fullName>
    </submittedName>
</protein>
<evidence type="ECO:0000313" key="3">
    <source>
        <dbReference type="EMBL" id="PFG40748.1"/>
    </source>
</evidence>
<dbReference type="RefSeq" id="WP_170037514.1">
    <property type="nucleotide sequence ID" value="NZ_PDJI01000004.1"/>
</dbReference>
<evidence type="ECO:0000256" key="2">
    <source>
        <dbReference type="SAM" id="SignalP"/>
    </source>
</evidence>
<feature type="region of interest" description="Disordered" evidence="1">
    <location>
        <begin position="24"/>
        <end position="67"/>
    </location>
</feature>
<dbReference type="Proteomes" id="UP000222106">
    <property type="component" value="Unassembled WGS sequence"/>
</dbReference>
<accession>A0A2A9EPA1</accession>
<comment type="caution">
    <text evidence="3">The sequence shown here is derived from an EMBL/GenBank/DDBJ whole genome shotgun (WGS) entry which is preliminary data.</text>
</comment>
<feature type="signal peptide" evidence="2">
    <location>
        <begin position="1"/>
        <end position="25"/>
    </location>
</feature>
<evidence type="ECO:0000313" key="4">
    <source>
        <dbReference type="Proteomes" id="UP000222106"/>
    </source>
</evidence>
<sequence length="207" mass="21216">MKRRAPIAVATAVVVALLTSCSASGGGDTAAGTSGTSAGKEGVSKAGQDPSAGGGGEDSAGGTSAGVADVDPADVLVEQAYTVPGSEDTATIGVHSLVVDGDVMTLRLVLTPEFSSVSDTEAVSVHDIVGHAGRFAPMLVDREHLKEYDIVGGGPTEWTSDNVYTKVTNGEPMVWWGVYAAPQDDIDTVDVRVLDELPEFTDVPITR</sequence>
<feature type="chain" id="PRO_5038597066" evidence="2">
    <location>
        <begin position="26"/>
        <end position="207"/>
    </location>
</feature>
<dbReference type="EMBL" id="PDJI01000004">
    <property type="protein sequence ID" value="PFG40748.1"/>
    <property type="molecule type" value="Genomic_DNA"/>
</dbReference>
<dbReference type="PROSITE" id="PS51257">
    <property type="entry name" value="PROKAR_LIPOPROTEIN"/>
    <property type="match status" value="1"/>
</dbReference>
<reference evidence="3 4" key="1">
    <citation type="submission" date="2017-10" db="EMBL/GenBank/DDBJ databases">
        <title>Sequencing the genomes of 1000 actinobacteria strains.</title>
        <authorList>
            <person name="Klenk H.-P."/>
        </authorList>
    </citation>
    <scope>NUCLEOTIDE SEQUENCE [LARGE SCALE GENOMIC DNA]</scope>
    <source>
        <strain evidence="3 4">DSM 21838</strain>
    </source>
</reference>
<dbReference type="AlphaFoldDB" id="A0A2A9EPA1"/>
<keyword evidence="4" id="KW-1185">Reference proteome</keyword>
<evidence type="ECO:0000256" key="1">
    <source>
        <dbReference type="SAM" id="MobiDB-lite"/>
    </source>
</evidence>